<keyword evidence="1" id="KW-1133">Transmembrane helix</keyword>
<feature type="transmembrane region" description="Helical" evidence="1">
    <location>
        <begin position="21"/>
        <end position="41"/>
    </location>
</feature>
<evidence type="ECO:0000256" key="1">
    <source>
        <dbReference type="SAM" id="Phobius"/>
    </source>
</evidence>
<dbReference type="RefSeq" id="WP_173570361.1">
    <property type="nucleotide sequence ID" value="NZ_WOSY01000009.1"/>
</dbReference>
<dbReference type="Proteomes" id="UP000631653">
    <property type="component" value="Unassembled WGS sequence"/>
</dbReference>
<keyword evidence="3" id="KW-1185">Reference proteome</keyword>
<name>A0ABX0K091_9PROT</name>
<evidence type="ECO:0000313" key="3">
    <source>
        <dbReference type="Proteomes" id="UP000631653"/>
    </source>
</evidence>
<evidence type="ECO:0000313" key="2">
    <source>
        <dbReference type="EMBL" id="NHN89036.1"/>
    </source>
</evidence>
<proteinExistence type="predicted"/>
<sequence length="93" mass="10806">MMRPSQLREKPPNFPTRPSRWKWKLYVLAGLLVVYALGWWWSGMGRPYMERVRIPVKVVPWSMRIHAPPLPLPHLDQPAPVVLPPLPGVIHKS</sequence>
<accession>A0ABX0K091</accession>
<keyword evidence="1" id="KW-0472">Membrane</keyword>
<gene>
    <name evidence="2" type="ORF">GOB81_10375</name>
</gene>
<dbReference type="EMBL" id="WOSY01000009">
    <property type="protein sequence ID" value="NHN89036.1"/>
    <property type="molecule type" value="Genomic_DNA"/>
</dbReference>
<reference evidence="2 3" key="1">
    <citation type="journal article" date="2020" name="Int. J. Syst. Evol. Microbiol.">
        <title>Novel acetic acid bacteria from cider fermentations: Acetobacter conturbans sp. nov. and Acetobacter fallax sp. nov.</title>
        <authorList>
            <person name="Sombolestani A.S."/>
            <person name="Cleenwerck I."/>
            <person name="Cnockaert M."/>
            <person name="Borremans W."/>
            <person name="Wieme A.D."/>
            <person name="De Vuyst L."/>
            <person name="Vandamme P."/>
        </authorList>
    </citation>
    <scope>NUCLEOTIDE SEQUENCE [LARGE SCALE GENOMIC DNA]</scope>
    <source>
        <strain evidence="2 3">LMG 1627</strain>
    </source>
</reference>
<organism evidence="2 3">
    <name type="scientific">Acetobacter conturbans</name>
    <dbReference type="NCBI Taxonomy" id="1737472"/>
    <lineage>
        <taxon>Bacteria</taxon>
        <taxon>Pseudomonadati</taxon>
        <taxon>Pseudomonadota</taxon>
        <taxon>Alphaproteobacteria</taxon>
        <taxon>Acetobacterales</taxon>
        <taxon>Acetobacteraceae</taxon>
        <taxon>Acetobacter</taxon>
    </lineage>
</organism>
<keyword evidence="1" id="KW-0812">Transmembrane</keyword>
<comment type="caution">
    <text evidence="2">The sequence shown here is derived from an EMBL/GenBank/DDBJ whole genome shotgun (WGS) entry which is preliminary data.</text>
</comment>
<protein>
    <submittedName>
        <fullName evidence="2">Uncharacterized protein</fullName>
    </submittedName>
</protein>